<dbReference type="InterPro" id="IPR000425">
    <property type="entry name" value="MIP"/>
</dbReference>
<dbReference type="PRINTS" id="PR00783">
    <property type="entry name" value="MINTRINSICP"/>
</dbReference>
<feature type="transmembrane region" description="Helical" evidence="8">
    <location>
        <begin position="87"/>
        <end position="106"/>
    </location>
</feature>
<dbReference type="PANTHER" id="PTHR43829">
    <property type="entry name" value="AQUAPORIN OR AQUAGLYCEROPORIN RELATED"/>
    <property type="match status" value="1"/>
</dbReference>
<dbReference type="EMBL" id="JBBVUL010000027">
    <property type="protein sequence ID" value="MEL0566038.1"/>
    <property type="molecule type" value="Genomic_DNA"/>
</dbReference>
<dbReference type="NCBIfam" id="TIGR00861">
    <property type="entry name" value="MIP"/>
    <property type="match status" value="1"/>
</dbReference>
<feature type="transmembrane region" description="Helical" evidence="8">
    <location>
        <begin position="6"/>
        <end position="25"/>
    </location>
</feature>
<name>A0A5N1ICZ3_LACJE</name>
<dbReference type="InterPro" id="IPR050363">
    <property type="entry name" value="MIP/Aquaporin"/>
</dbReference>
<keyword evidence="6 8" id="KW-0472">Membrane</keyword>
<dbReference type="PROSITE" id="PS00221">
    <property type="entry name" value="MIP"/>
    <property type="match status" value="1"/>
</dbReference>
<comment type="subcellular location">
    <subcellularLocation>
        <location evidence="1">Membrane</location>
        <topology evidence="1">Multi-pass membrane protein</topology>
    </subcellularLocation>
</comment>
<dbReference type="EMBL" id="VYWW01000011">
    <property type="protein sequence ID" value="KAA9323139.1"/>
    <property type="molecule type" value="Genomic_DNA"/>
</dbReference>
<dbReference type="SUPFAM" id="SSF81338">
    <property type="entry name" value="Aquaporin-like"/>
    <property type="match status" value="1"/>
</dbReference>
<keyword evidence="5 8" id="KW-1133">Transmembrane helix</keyword>
<dbReference type="PANTHER" id="PTHR43829:SF9">
    <property type="entry name" value="AQUAPORIN-9"/>
    <property type="match status" value="1"/>
</dbReference>
<evidence type="ECO:0000256" key="2">
    <source>
        <dbReference type="ARBA" id="ARBA00006175"/>
    </source>
</evidence>
<evidence type="ECO:0000313" key="10">
    <source>
        <dbReference type="EMBL" id="MEL0566038.1"/>
    </source>
</evidence>
<sequence length="239" mass="25565">MHSFIGEFVGTMVLLVLGIGIGAGSNLKGSIAKGASWHHITMTWGLAITFAVYVAGSLGSKAHLNPAVTLSFATFGLFPWKDVLPYITAQFLGAFAGAAIIAIHYYPHFKATKNEDEGNHVGIFTTGAAIDNPIFNFLSEVIATFIFVLILLNLGDFTTGLKPLILGLLIMVIGQAFGETTGFALNPARDWGPRFAYTVLPIPNKGNAHWSYAWVPMFGPLVGAFMATGLQALVLSMMK</sequence>
<comment type="similarity">
    <text evidence="2 7">Belongs to the MIP/aquaporin (TC 1.A.8) family.</text>
</comment>
<evidence type="ECO:0000313" key="11">
    <source>
        <dbReference type="Proteomes" id="UP000327236"/>
    </source>
</evidence>
<dbReference type="Gene3D" id="1.20.1080.10">
    <property type="entry name" value="Glycerol uptake facilitator protein"/>
    <property type="match status" value="1"/>
</dbReference>
<evidence type="ECO:0000256" key="8">
    <source>
        <dbReference type="SAM" id="Phobius"/>
    </source>
</evidence>
<dbReference type="InterPro" id="IPR022357">
    <property type="entry name" value="MIP_CS"/>
</dbReference>
<comment type="caution">
    <text evidence="9">The sequence shown here is derived from an EMBL/GenBank/DDBJ whole genome shotgun (WGS) entry which is preliminary data.</text>
</comment>
<evidence type="ECO:0000256" key="3">
    <source>
        <dbReference type="ARBA" id="ARBA00022448"/>
    </source>
</evidence>
<dbReference type="InterPro" id="IPR023271">
    <property type="entry name" value="Aquaporin-like"/>
</dbReference>
<evidence type="ECO:0000313" key="12">
    <source>
        <dbReference type="Proteomes" id="UP001385848"/>
    </source>
</evidence>
<evidence type="ECO:0000256" key="4">
    <source>
        <dbReference type="ARBA" id="ARBA00022692"/>
    </source>
</evidence>
<dbReference type="RefSeq" id="WP_006588304.1">
    <property type="nucleotide sequence ID" value="NZ_CATOUV010000001.1"/>
</dbReference>
<dbReference type="GeneID" id="31742200"/>
<dbReference type="GO" id="GO:0005886">
    <property type="term" value="C:plasma membrane"/>
    <property type="evidence" value="ECO:0007669"/>
    <property type="project" value="TreeGrafter"/>
</dbReference>
<reference evidence="9 11" key="1">
    <citation type="submission" date="2019-09" db="EMBL/GenBank/DDBJ databases">
        <title>Draft genome sequence assemblies of isolates from the urinary tract.</title>
        <authorList>
            <person name="Mores C.R."/>
            <person name="Putonti C."/>
            <person name="Wolfe A.J."/>
        </authorList>
    </citation>
    <scope>NUCLEOTIDE SEQUENCE [LARGE SCALE GENOMIC DNA]</scope>
    <source>
        <strain evidence="9 11">UMB246</strain>
    </source>
</reference>
<feature type="transmembrane region" description="Helical" evidence="8">
    <location>
        <begin position="37"/>
        <end position="56"/>
    </location>
</feature>
<evidence type="ECO:0000256" key="5">
    <source>
        <dbReference type="ARBA" id="ARBA00022989"/>
    </source>
</evidence>
<dbReference type="KEGG" id="lje:BUE77_00620"/>
<gene>
    <name evidence="10" type="ORF">AAC431_08995</name>
    <name evidence="9" type="ORF">F6H94_03515</name>
</gene>
<feature type="transmembrane region" description="Helical" evidence="8">
    <location>
        <begin position="134"/>
        <end position="152"/>
    </location>
</feature>
<dbReference type="Pfam" id="PF00230">
    <property type="entry name" value="MIP"/>
    <property type="match status" value="1"/>
</dbReference>
<keyword evidence="4 7" id="KW-0812">Transmembrane</keyword>
<keyword evidence="12" id="KW-1185">Reference proteome</keyword>
<evidence type="ECO:0000256" key="7">
    <source>
        <dbReference type="RuleBase" id="RU000477"/>
    </source>
</evidence>
<evidence type="ECO:0000256" key="6">
    <source>
        <dbReference type="ARBA" id="ARBA00023136"/>
    </source>
</evidence>
<feature type="transmembrane region" description="Helical" evidence="8">
    <location>
        <begin position="164"/>
        <end position="185"/>
    </location>
</feature>
<dbReference type="OrthoDB" id="9807293at2"/>
<feature type="transmembrane region" description="Helical" evidence="8">
    <location>
        <begin position="213"/>
        <end position="235"/>
    </location>
</feature>
<reference evidence="10 12" key="2">
    <citation type="submission" date="2024-04" db="EMBL/GenBank/DDBJ databases">
        <title>Three lactobacilli isolated from voided urine samples from females with type 2 diabetes.</title>
        <authorList>
            <person name="Kula A."/>
            <person name="Stegman N."/>
            <person name="Putonti C."/>
        </authorList>
    </citation>
    <scope>NUCLEOTIDE SEQUENCE [LARGE SCALE GENOMIC DNA]</scope>
    <source>
        <strain evidence="10 12">1855</strain>
    </source>
</reference>
<proteinExistence type="inferred from homology"/>
<accession>A0A5N1ICZ3</accession>
<protein>
    <submittedName>
        <fullName evidence="9 10">Aquaporin family protein</fullName>
    </submittedName>
</protein>
<dbReference type="Proteomes" id="UP000327236">
    <property type="component" value="Unassembled WGS sequence"/>
</dbReference>
<dbReference type="Proteomes" id="UP001385848">
    <property type="component" value="Unassembled WGS sequence"/>
</dbReference>
<evidence type="ECO:0000256" key="1">
    <source>
        <dbReference type="ARBA" id="ARBA00004141"/>
    </source>
</evidence>
<organism evidence="9 11">
    <name type="scientific">Lactobacillus jensenii</name>
    <dbReference type="NCBI Taxonomy" id="109790"/>
    <lineage>
        <taxon>Bacteria</taxon>
        <taxon>Bacillati</taxon>
        <taxon>Bacillota</taxon>
        <taxon>Bacilli</taxon>
        <taxon>Lactobacillales</taxon>
        <taxon>Lactobacillaceae</taxon>
        <taxon>Lactobacillus</taxon>
    </lineage>
</organism>
<evidence type="ECO:0000313" key="9">
    <source>
        <dbReference type="EMBL" id="KAA9323139.1"/>
    </source>
</evidence>
<dbReference type="GO" id="GO:0015254">
    <property type="term" value="F:glycerol channel activity"/>
    <property type="evidence" value="ECO:0007669"/>
    <property type="project" value="TreeGrafter"/>
</dbReference>
<keyword evidence="3 7" id="KW-0813">Transport</keyword>
<dbReference type="AlphaFoldDB" id="A0A5N1ICZ3"/>